<feature type="domain" description="DHHA1" evidence="7">
    <location>
        <begin position="355"/>
        <end position="439"/>
    </location>
</feature>
<evidence type="ECO:0000259" key="8">
    <source>
        <dbReference type="Pfam" id="PF17768"/>
    </source>
</evidence>
<dbReference type="InterPro" id="IPR051673">
    <property type="entry name" value="SSDNA_exonuclease_RecJ"/>
</dbReference>
<evidence type="ECO:0000256" key="2">
    <source>
        <dbReference type="ARBA" id="ARBA00019841"/>
    </source>
</evidence>
<dbReference type="SUPFAM" id="SSF64182">
    <property type="entry name" value="DHH phosphoesterases"/>
    <property type="match status" value="1"/>
</dbReference>
<dbReference type="Pfam" id="PF17768">
    <property type="entry name" value="RecJ_OB"/>
    <property type="match status" value="1"/>
</dbReference>
<accession>A0A1G2AVS7</accession>
<dbReference type="Gene3D" id="2.40.50.460">
    <property type="match status" value="1"/>
</dbReference>
<proteinExistence type="inferred from homology"/>
<feature type="domain" description="DDH" evidence="6">
    <location>
        <begin position="79"/>
        <end position="236"/>
    </location>
</feature>
<evidence type="ECO:0000259" key="7">
    <source>
        <dbReference type="Pfam" id="PF02272"/>
    </source>
</evidence>
<evidence type="ECO:0000259" key="6">
    <source>
        <dbReference type="Pfam" id="PF01368"/>
    </source>
</evidence>
<dbReference type="NCBIfam" id="TIGR00644">
    <property type="entry name" value="recJ"/>
    <property type="match status" value="1"/>
</dbReference>
<reference evidence="9 10" key="1">
    <citation type="journal article" date="2016" name="Nat. Commun.">
        <title>Thousands of microbial genomes shed light on interconnected biogeochemical processes in an aquifer system.</title>
        <authorList>
            <person name="Anantharaman K."/>
            <person name="Brown C.T."/>
            <person name="Hug L.A."/>
            <person name="Sharon I."/>
            <person name="Castelle C.J."/>
            <person name="Probst A.J."/>
            <person name="Thomas B.C."/>
            <person name="Singh A."/>
            <person name="Wilkins M.J."/>
            <person name="Karaoz U."/>
            <person name="Brodie E.L."/>
            <person name="Williams K.H."/>
            <person name="Hubbard S.S."/>
            <person name="Banfield J.F."/>
        </authorList>
    </citation>
    <scope>NUCLEOTIDE SEQUENCE [LARGE SCALE GENOMIC DNA]</scope>
</reference>
<keyword evidence="4" id="KW-0378">Hydrolase</keyword>
<dbReference type="InterPro" id="IPR004610">
    <property type="entry name" value="RecJ"/>
</dbReference>
<dbReference type="InterPro" id="IPR038763">
    <property type="entry name" value="DHH_sf"/>
</dbReference>
<dbReference type="STRING" id="1798540.A3B74_03410"/>
<evidence type="ECO:0000256" key="1">
    <source>
        <dbReference type="ARBA" id="ARBA00005915"/>
    </source>
</evidence>
<evidence type="ECO:0000256" key="5">
    <source>
        <dbReference type="ARBA" id="ARBA00022839"/>
    </source>
</evidence>
<organism evidence="9 10">
    <name type="scientific">Candidatus Kerfeldbacteria bacterium RIFCSPHIGHO2_02_FULL_42_14</name>
    <dbReference type="NCBI Taxonomy" id="1798540"/>
    <lineage>
        <taxon>Bacteria</taxon>
        <taxon>Candidatus Kerfeldiibacteriota</taxon>
    </lineage>
</organism>
<dbReference type="Pfam" id="PF01368">
    <property type="entry name" value="DHH"/>
    <property type="match status" value="1"/>
</dbReference>
<dbReference type="GO" id="GO:0006281">
    <property type="term" value="P:DNA repair"/>
    <property type="evidence" value="ECO:0007669"/>
    <property type="project" value="InterPro"/>
</dbReference>
<name>A0A1G2AVS7_9BACT</name>
<dbReference type="GO" id="GO:0008409">
    <property type="term" value="F:5'-3' exonuclease activity"/>
    <property type="evidence" value="ECO:0007669"/>
    <property type="project" value="InterPro"/>
</dbReference>
<protein>
    <recommendedName>
        <fullName evidence="2">Single-stranded-DNA-specific exonuclease RecJ</fullName>
    </recommendedName>
</protein>
<comment type="caution">
    <text evidence="9">The sequence shown here is derived from an EMBL/GenBank/DDBJ whole genome shotgun (WGS) entry which is preliminary data.</text>
</comment>
<feature type="domain" description="RecJ OB" evidence="8">
    <location>
        <begin position="467"/>
        <end position="570"/>
    </location>
</feature>
<gene>
    <name evidence="9" type="ORF">A3B74_03410</name>
</gene>
<dbReference type="Gene3D" id="3.90.1640.30">
    <property type="match status" value="1"/>
</dbReference>
<evidence type="ECO:0000256" key="4">
    <source>
        <dbReference type="ARBA" id="ARBA00022801"/>
    </source>
</evidence>
<dbReference type="GO" id="GO:0006310">
    <property type="term" value="P:DNA recombination"/>
    <property type="evidence" value="ECO:0007669"/>
    <property type="project" value="InterPro"/>
</dbReference>
<dbReference type="InterPro" id="IPR001667">
    <property type="entry name" value="DDH_dom"/>
</dbReference>
<dbReference type="GO" id="GO:0003676">
    <property type="term" value="F:nucleic acid binding"/>
    <property type="evidence" value="ECO:0007669"/>
    <property type="project" value="InterPro"/>
</dbReference>
<dbReference type="AlphaFoldDB" id="A0A1G2AVS7"/>
<dbReference type="EMBL" id="MHKB01000001">
    <property type="protein sequence ID" value="OGY80090.1"/>
    <property type="molecule type" value="Genomic_DNA"/>
</dbReference>
<sequence>MLTRWVYKEKISEDLLQTQFHDIHPVLAQLLFNRGIREKQQAEAFMSSQYETHVHEPFLFHDMEKAVLRVQQGIRNQEKIIAHGDYDADGVCGAAVLFEGLKTLGSNVSAYIPHREKEGYGVNTDTIHTLAQQGAKLIITADCGISNREEIALAKRLGMDVIVTDHHEEPLQLPSDACALINPNMKRETYPFKGLAGVGVAFKFVSALYARAAQMQGVGKTPRKDAYRDLLDLVAISTVTDMMPLLDENRIFVKEGLKVLRTLRRPGLRALAELTRMPKETMNATHIGFVIGPRLNAAGRLEHAWHAYQMLTTEDPNEAYEIAHKLEQVNEDRKLITNLITKEVEEQLGQVSDQQKVLFAFGKDWPLGVVGLVAGKVAQKYNRPVFILGKAQGNIVASGRSVPTVNIVKVLQESEGFYKKYGGHAAACGFTLKQEVDLEVWKMCIEKIFAKKLDTADAAHIIPIEHMIAMNDITSELWTLLEQLAPFGQANPEPVFAAHHVRVRQAYPVGKDQKHLKLIVEQNGVTKNAIAFGFGPFMHKLSYSQTINIAFRIEENIWNGRRDLQIKIIDIQL</sequence>
<evidence type="ECO:0000256" key="3">
    <source>
        <dbReference type="ARBA" id="ARBA00022722"/>
    </source>
</evidence>
<dbReference type="Proteomes" id="UP000177165">
    <property type="component" value="Unassembled WGS sequence"/>
</dbReference>
<keyword evidence="3" id="KW-0540">Nuclease</keyword>
<dbReference type="Pfam" id="PF02272">
    <property type="entry name" value="DHHA1"/>
    <property type="match status" value="1"/>
</dbReference>
<dbReference type="PANTHER" id="PTHR30255:SF2">
    <property type="entry name" value="SINGLE-STRANDED-DNA-SPECIFIC EXONUCLEASE RECJ"/>
    <property type="match status" value="1"/>
</dbReference>
<evidence type="ECO:0000313" key="9">
    <source>
        <dbReference type="EMBL" id="OGY80090.1"/>
    </source>
</evidence>
<comment type="similarity">
    <text evidence="1">Belongs to the RecJ family.</text>
</comment>
<keyword evidence="5 9" id="KW-0269">Exonuclease</keyword>
<evidence type="ECO:0000313" key="10">
    <source>
        <dbReference type="Proteomes" id="UP000177165"/>
    </source>
</evidence>
<dbReference type="InterPro" id="IPR041122">
    <property type="entry name" value="RecJ_OB"/>
</dbReference>
<dbReference type="PANTHER" id="PTHR30255">
    <property type="entry name" value="SINGLE-STRANDED-DNA-SPECIFIC EXONUCLEASE RECJ"/>
    <property type="match status" value="1"/>
</dbReference>
<dbReference type="InterPro" id="IPR003156">
    <property type="entry name" value="DHHA1_dom"/>
</dbReference>